<accession>A0A5B7FH31</accession>
<reference evidence="1" key="1">
    <citation type="submission" date="2019-05" db="EMBL/GenBank/DDBJ databases">
        <title>Another draft genome of Portunus trituberculatus and its Hox gene families provides insights of decapod evolution.</title>
        <authorList>
            <person name="Jeong J.-H."/>
            <person name="Song I."/>
            <person name="Kim S."/>
            <person name="Choi T."/>
            <person name="Kim D."/>
            <person name="Ryu S."/>
            <person name="Kim W."/>
        </authorList>
    </citation>
    <scope>NUCLEOTIDE SEQUENCE [LARGE SCALE GENOMIC DNA]</scope>
    <source>
        <tissue evidence="1">Muscle</tissue>
    </source>
</reference>
<gene>
    <name evidence="1" type="ORF">E2C01_038538</name>
</gene>
<dbReference type="AlphaFoldDB" id="A0A5B7FH31"/>
<dbReference type="EMBL" id="VSRR010006468">
    <property type="protein sequence ID" value="MPC44857.1"/>
    <property type="molecule type" value="Genomic_DNA"/>
</dbReference>
<comment type="caution">
    <text evidence="1">The sequence shown here is derived from an EMBL/GenBank/DDBJ whole genome shotgun (WGS) entry which is preliminary data.</text>
</comment>
<dbReference type="Proteomes" id="UP000324222">
    <property type="component" value="Unassembled WGS sequence"/>
</dbReference>
<name>A0A5B7FH31_PORTR</name>
<evidence type="ECO:0000313" key="1">
    <source>
        <dbReference type="EMBL" id="MPC44857.1"/>
    </source>
</evidence>
<keyword evidence="2" id="KW-1185">Reference proteome</keyword>
<protein>
    <submittedName>
        <fullName evidence="1">Uncharacterized protein</fullName>
    </submittedName>
</protein>
<sequence length="87" mass="10042">MTLKTSRYSNTTDEHRTLLLHFTLLAALSYRCWFKGLPEEQMRSVIVNASMIQPDCKKRTIASSVSRSEVTKTVMEQERCDTSAKKR</sequence>
<proteinExistence type="predicted"/>
<organism evidence="1 2">
    <name type="scientific">Portunus trituberculatus</name>
    <name type="common">Swimming crab</name>
    <name type="synonym">Neptunus trituberculatus</name>
    <dbReference type="NCBI Taxonomy" id="210409"/>
    <lineage>
        <taxon>Eukaryota</taxon>
        <taxon>Metazoa</taxon>
        <taxon>Ecdysozoa</taxon>
        <taxon>Arthropoda</taxon>
        <taxon>Crustacea</taxon>
        <taxon>Multicrustacea</taxon>
        <taxon>Malacostraca</taxon>
        <taxon>Eumalacostraca</taxon>
        <taxon>Eucarida</taxon>
        <taxon>Decapoda</taxon>
        <taxon>Pleocyemata</taxon>
        <taxon>Brachyura</taxon>
        <taxon>Eubrachyura</taxon>
        <taxon>Portunoidea</taxon>
        <taxon>Portunidae</taxon>
        <taxon>Portuninae</taxon>
        <taxon>Portunus</taxon>
    </lineage>
</organism>
<evidence type="ECO:0000313" key="2">
    <source>
        <dbReference type="Proteomes" id="UP000324222"/>
    </source>
</evidence>